<dbReference type="InterPro" id="IPR011333">
    <property type="entry name" value="SKP1/BTB/POZ_sf"/>
</dbReference>
<dbReference type="SMART" id="SM00225">
    <property type="entry name" value="BTB"/>
    <property type="match status" value="1"/>
</dbReference>
<proteinExistence type="predicted"/>
<evidence type="ECO:0000256" key="2">
    <source>
        <dbReference type="ARBA" id="ARBA00022737"/>
    </source>
</evidence>
<dbReference type="SUPFAM" id="SSF117281">
    <property type="entry name" value="Kelch motif"/>
    <property type="match status" value="1"/>
</dbReference>
<dbReference type="InterPro" id="IPR000210">
    <property type="entry name" value="BTB/POZ_dom"/>
</dbReference>
<protein>
    <recommendedName>
        <fullName evidence="3">BTB domain-containing protein</fullName>
    </recommendedName>
</protein>
<sequence length="505" mass="57561">MASADQELHVSAIRPRSYQDESYLHGFLGTVGDLQKAGVLQDVVLEVEGRRFPCHRLVLSAASPYFRAMFTSDMAESRQMTVVLLVASSEEFCSLSVNQLTEIISHDELDVKEETTVWEAVVRWVQHSREDRLHHLPSILPHIRFNLLTSDDTAAILKHPLVRENPGSSSGVVRNVAQKGNSSVNLRQGMETMEMVLLSTEERDELVFMNPREGKYISCNYVPGDLHYGRVMTVTSDNDIYLLSREGDVGIDRLSLFKYNHAENGWEPADMSAESGLVRPVGGWSQCDELILEIDGSFYLVVAMIGESPVVEMRKYDWHRNQWQECSRLHLNTSQRTLQPCGPHLYFLSNTEVHCYDPSQDRWSERSPPKLIPEICSTAAMGTEIFCTDLDFTQTMVYNTVSDSWQELQGWPDPGNRDVRRFCIPRLFVLENQLHILFEAYKRHGWSSGEYLVYVYDRSADAWRDLEATLPHKRIANSCPCPVARIHLPYLGESQKHITEVSSSS</sequence>
<dbReference type="PANTHER" id="PTHR24412">
    <property type="entry name" value="KELCH PROTEIN"/>
    <property type="match status" value="1"/>
</dbReference>
<reference evidence="4" key="1">
    <citation type="journal article" date="2008" name="Nature">
        <title>The amphioxus genome and the evolution of the chordate karyotype.</title>
        <authorList>
            <consortium name="US DOE Joint Genome Institute (JGI-PGF)"/>
            <person name="Putnam N.H."/>
            <person name="Butts T."/>
            <person name="Ferrier D.E.K."/>
            <person name="Furlong R.F."/>
            <person name="Hellsten U."/>
            <person name="Kawashima T."/>
            <person name="Robinson-Rechavi M."/>
            <person name="Shoguchi E."/>
            <person name="Terry A."/>
            <person name="Yu J.-K."/>
            <person name="Benito-Gutierrez E.L."/>
            <person name="Dubchak I."/>
            <person name="Garcia-Fernandez J."/>
            <person name="Gibson-Brown J.J."/>
            <person name="Grigoriev I.V."/>
            <person name="Horton A.C."/>
            <person name="de Jong P.J."/>
            <person name="Jurka J."/>
            <person name="Kapitonov V.V."/>
            <person name="Kohara Y."/>
            <person name="Kuroki Y."/>
            <person name="Lindquist E."/>
            <person name="Lucas S."/>
            <person name="Osoegawa K."/>
            <person name="Pennacchio L.A."/>
            <person name="Salamov A.A."/>
            <person name="Satou Y."/>
            <person name="Sauka-Spengler T."/>
            <person name="Schmutz J."/>
            <person name="Shin-I T."/>
            <person name="Toyoda A."/>
            <person name="Bronner-Fraser M."/>
            <person name="Fujiyama A."/>
            <person name="Holland L.Z."/>
            <person name="Holland P.W.H."/>
            <person name="Satoh N."/>
            <person name="Rokhsar D.S."/>
        </authorList>
    </citation>
    <scope>NUCLEOTIDE SEQUENCE [LARGE SCALE GENOMIC DNA]</scope>
    <source>
        <strain evidence="4">S238N-H82</strain>
        <tissue evidence="4">Testes</tissue>
    </source>
</reference>
<accession>C3XWP4</accession>
<dbReference type="PROSITE" id="PS50097">
    <property type="entry name" value="BTB"/>
    <property type="match status" value="1"/>
</dbReference>
<dbReference type="PANTHER" id="PTHR24412:SF491">
    <property type="entry name" value="KELCH REPEAT AND BTB DOMAIN-CONTAINING PROTEIN 12"/>
    <property type="match status" value="1"/>
</dbReference>
<evidence type="ECO:0000259" key="3">
    <source>
        <dbReference type="PROSITE" id="PS50097"/>
    </source>
</evidence>
<dbReference type="Pfam" id="PF07707">
    <property type="entry name" value="BACK"/>
    <property type="match status" value="1"/>
</dbReference>
<dbReference type="eggNOG" id="KOG4441">
    <property type="taxonomic scope" value="Eukaryota"/>
</dbReference>
<dbReference type="EMBL" id="GG666471">
    <property type="protein sequence ID" value="EEN67154.1"/>
    <property type="molecule type" value="Genomic_DNA"/>
</dbReference>
<dbReference type="SUPFAM" id="SSF54695">
    <property type="entry name" value="POZ domain"/>
    <property type="match status" value="1"/>
</dbReference>
<dbReference type="SMART" id="SM00875">
    <property type="entry name" value="BACK"/>
    <property type="match status" value="1"/>
</dbReference>
<evidence type="ECO:0000256" key="1">
    <source>
        <dbReference type="ARBA" id="ARBA00022441"/>
    </source>
</evidence>
<dbReference type="AlphaFoldDB" id="C3XWP4"/>
<dbReference type="Gene3D" id="1.25.40.420">
    <property type="match status" value="1"/>
</dbReference>
<dbReference type="CDD" id="cd18186">
    <property type="entry name" value="BTB_POZ_ZBTB_KLHL-like"/>
    <property type="match status" value="1"/>
</dbReference>
<gene>
    <name evidence="4" type="ORF">BRAFLDRAFT_88457</name>
</gene>
<dbReference type="InterPro" id="IPR015915">
    <property type="entry name" value="Kelch-typ_b-propeller"/>
</dbReference>
<dbReference type="InParanoid" id="C3XWP4"/>
<dbReference type="InterPro" id="IPR011705">
    <property type="entry name" value="BACK"/>
</dbReference>
<keyword evidence="1" id="KW-0880">Kelch repeat</keyword>
<name>C3XWP4_BRAFL</name>
<keyword evidence="2" id="KW-0677">Repeat</keyword>
<feature type="domain" description="BTB" evidence="3">
    <location>
        <begin position="41"/>
        <end position="113"/>
    </location>
</feature>
<organism>
    <name type="scientific">Branchiostoma floridae</name>
    <name type="common">Florida lancelet</name>
    <name type="synonym">Amphioxus</name>
    <dbReference type="NCBI Taxonomy" id="7739"/>
    <lineage>
        <taxon>Eukaryota</taxon>
        <taxon>Metazoa</taxon>
        <taxon>Chordata</taxon>
        <taxon>Cephalochordata</taxon>
        <taxon>Leptocardii</taxon>
        <taxon>Amphioxiformes</taxon>
        <taxon>Branchiostomatidae</taxon>
        <taxon>Branchiostoma</taxon>
    </lineage>
</organism>
<evidence type="ECO:0000313" key="4">
    <source>
        <dbReference type="EMBL" id="EEN67154.1"/>
    </source>
</evidence>
<dbReference type="Gene3D" id="2.120.10.80">
    <property type="entry name" value="Kelch-type beta propeller"/>
    <property type="match status" value="1"/>
</dbReference>